<keyword evidence="2" id="KW-1185">Reference proteome</keyword>
<accession>A0A9N8VSZ8</accession>
<proteinExistence type="predicted"/>
<dbReference type="Proteomes" id="UP000789405">
    <property type="component" value="Unassembled WGS sequence"/>
</dbReference>
<reference evidence="1" key="1">
    <citation type="submission" date="2021-06" db="EMBL/GenBank/DDBJ databases">
        <authorList>
            <person name="Kallberg Y."/>
            <person name="Tangrot J."/>
            <person name="Rosling A."/>
        </authorList>
    </citation>
    <scope>NUCLEOTIDE SEQUENCE</scope>
    <source>
        <strain evidence="1">MA453B</strain>
    </source>
</reference>
<dbReference type="AlphaFoldDB" id="A0A9N8VSZ8"/>
<name>A0A9N8VSZ8_9GLOM</name>
<dbReference type="EMBL" id="CAJVPY010000224">
    <property type="protein sequence ID" value="CAG8458910.1"/>
    <property type="molecule type" value="Genomic_DNA"/>
</dbReference>
<gene>
    <name evidence="1" type="ORF">DERYTH_LOCUS908</name>
</gene>
<organism evidence="1 2">
    <name type="scientific">Dentiscutata erythropus</name>
    <dbReference type="NCBI Taxonomy" id="1348616"/>
    <lineage>
        <taxon>Eukaryota</taxon>
        <taxon>Fungi</taxon>
        <taxon>Fungi incertae sedis</taxon>
        <taxon>Mucoromycota</taxon>
        <taxon>Glomeromycotina</taxon>
        <taxon>Glomeromycetes</taxon>
        <taxon>Diversisporales</taxon>
        <taxon>Gigasporaceae</taxon>
        <taxon>Dentiscutata</taxon>
    </lineage>
</organism>
<comment type="caution">
    <text evidence="1">The sequence shown here is derived from an EMBL/GenBank/DDBJ whole genome shotgun (WGS) entry which is preliminary data.</text>
</comment>
<evidence type="ECO:0000313" key="2">
    <source>
        <dbReference type="Proteomes" id="UP000789405"/>
    </source>
</evidence>
<sequence>MGRSLNASSKILSNPIPCHTFNPKSFEPLKSKGPRPVSPVTILLTLSLPPEINNNNDFNSMLFSNMVTSQNDILPLSEIPPMSVNPFEELRFYTSQLKVQLGCSFNTLNNLEFKSNNSIIPSLAILLKKEISLQLPNSNNPLPLVYYEAITSSSDASPFPNKTSLNNSIHVTSPFKNQQQFLTNTNLSKIVSPFIAIPNPPVIFLEEDSDESSDSCFEWYVAA</sequence>
<evidence type="ECO:0000313" key="1">
    <source>
        <dbReference type="EMBL" id="CAG8458910.1"/>
    </source>
</evidence>
<protein>
    <submittedName>
        <fullName evidence="1">12141_t:CDS:1</fullName>
    </submittedName>
</protein>